<dbReference type="Proteomes" id="UP000199024">
    <property type="component" value="Unassembled WGS sequence"/>
</dbReference>
<dbReference type="SUPFAM" id="SSF53448">
    <property type="entry name" value="Nucleotide-diphospho-sugar transferases"/>
    <property type="match status" value="1"/>
</dbReference>
<protein>
    <submittedName>
        <fullName evidence="2">Glycosyltransferase, catalytic subunit of cellulose synthase and poly-beta-1,6-N-acetylglucosamine synthase</fullName>
    </submittedName>
</protein>
<accession>A0A1I6MCK7</accession>
<gene>
    <name evidence="2" type="ORF">SAMN05421771_2301</name>
</gene>
<keyword evidence="2" id="KW-0808">Transferase</keyword>
<dbReference type="AlphaFoldDB" id="A0A1I6MCK7"/>
<dbReference type="Pfam" id="PF13641">
    <property type="entry name" value="Glyco_tranf_2_3"/>
    <property type="match status" value="1"/>
</dbReference>
<dbReference type="Gene3D" id="3.90.550.10">
    <property type="entry name" value="Spore Coat Polysaccharide Biosynthesis Protein SpsA, Chain A"/>
    <property type="match status" value="1"/>
</dbReference>
<sequence>MLIRWDVVVAWVVAGAWALKTGEAAWGLPRIPDLLREEFDRWPVGGPRLTVIVPARDEEEGVVACLESLMAQDYPGLHVIAVDDRSSDATGALMDALAGRFPERLTVMHVTELPAGWLGKVHALALGAKQAEVLTQPEFLLFTDGDVVFRADALRRTLARVVDVQADHMVTVPTMDLRRWDEGVVLGFFQIFGLWATRPWKVEDPKAMRDVVGIGAFNLMRTTAYRAIGGFEGQKMDILEDFTLAKRVKKAGLRQRICFGHGLVTVHWASGAKGLVGVMTKNIFSAFRFHASLLLGACVWLAVFAVGPSVGVWMPGVRVPSAIALLCAVWAYRLYGRTSGISAWYAAGFPVGALLFIFTLLRSMAVTLRQGGVWWRGTFYSLEDLRREAGPLG</sequence>
<dbReference type="InterPro" id="IPR029044">
    <property type="entry name" value="Nucleotide-diphossugar_trans"/>
</dbReference>
<feature type="transmembrane region" description="Helical" evidence="1">
    <location>
        <begin position="341"/>
        <end position="361"/>
    </location>
</feature>
<keyword evidence="1" id="KW-0812">Transmembrane</keyword>
<dbReference type="CDD" id="cd06423">
    <property type="entry name" value="CESA_like"/>
    <property type="match status" value="1"/>
</dbReference>
<dbReference type="GO" id="GO:0016740">
    <property type="term" value="F:transferase activity"/>
    <property type="evidence" value="ECO:0007669"/>
    <property type="project" value="UniProtKB-KW"/>
</dbReference>
<feature type="transmembrane region" description="Helical" evidence="1">
    <location>
        <begin position="289"/>
        <end position="310"/>
    </location>
</feature>
<feature type="transmembrane region" description="Helical" evidence="1">
    <location>
        <begin position="317"/>
        <end position="335"/>
    </location>
</feature>
<proteinExistence type="predicted"/>
<name>A0A1I6MCK7_9BACT</name>
<evidence type="ECO:0000313" key="3">
    <source>
        <dbReference type="Proteomes" id="UP000199024"/>
    </source>
</evidence>
<dbReference type="EMBL" id="FOZL01000001">
    <property type="protein sequence ID" value="SFS13425.1"/>
    <property type="molecule type" value="Genomic_DNA"/>
</dbReference>
<dbReference type="OrthoDB" id="9768769at2"/>
<organism evidence="2 3">
    <name type="scientific">Granulicella pectinivorans</name>
    <dbReference type="NCBI Taxonomy" id="474950"/>
    <lineage>
        <taxon>Bacteria</taxon>
        <taxon>Pseudomonadati</taxon>
        <taxon>Acidobacteriota</taxon>
        <taxon>Terriglobia</taxon>
        <taxon>Terriglobales</taxon>
        <taxon>Acidobacteriaceae</taxon>
        <taxon>Granulicella</taxon>
    </lineage>
</organism>
<dbReference type="STRING" id="474950.SAMN05421771_2301"/>
<dbReference type="RefSeq" id="WP_089839261.1">
    <property type="nucleotide sequence ID" value="NZ_FOZL01000001.1"/>
</dbReference>
<keyword evidence="1" id="KW-1133">Transmembrane helix</keyword>
<dbReference type="PANTHER" id="PTHR43646">
    <property type="entry name" value="GLYCOSYLTRANSFERASE"/>
    <property type="match status" value="1"/>
</dbReference>
<keyword evidence="3" id="KW-1185">Reference proteome</keyword>
<evidence type="ECO:0000256" key="1">
    <source>
        <dbReference type="SAM" id="Phobius"/>
    </source>
</evidence>
<dbReference type="PANTHER" id="PTHR43646:SF3">
    <property type="entry name" value="SLR1566 PROTEIN"/>
    <property type="match status" value="1"/>
</dbReference>
<keyword evidence="1" id="KW-0472">Membrane</keyword>
<evidence type="ECO:0000313" key="2">
    <source>
        <dbReference type="EMBL" id="SFS13425.1"/>
    </source>
</evidence>
<reference evidence="2 3" key="1">
    <citation type="submission" date="2016-10" db="EMBL/GenBank/DDBJ databases">
        <authorList>
            <person name="de Groot N.N."/>
        </authorList>
    </citation>
    <scope>NUCLEOTIDE SEQUENCE [LARGE SCALE GENOMIC DNA]</scope>
    <source>
        <strain evidence="2 3">DSM 21001</strain>
    </source>
</reference>